<feature type="chain" id="PRO_5006938789" description="Lipoprotein" evidence="1">
    <location>
        <begin position="34"/>
        <end position="249"/>
    </location>
</feature>
<dbReference type="STRING" id="225992.B5M06_14240"/>
<proteinExistence type="predicted"/>
<dbReference type="EMBL" id="LPXH01000038">
    <property type="protein sequence ID" value="KUF38891.1"/>
    <property type="molecule type" value="Genomic_DNA"/>
</dbReference>
<protein>
    <recommendedName>
        <fullName evidence="4">Lipoprotein</fullName>
    </recommendedName>
</protein>
<dbReference type="Proteomes" id="UP000053300">
    <property type="component" value="Unassembled WGS sequence"/>
</dbReference>
<comment type="caution">
    <text evidence="2">The sequence shown here is derived from an EMBL/GenBank/DDBJ whole genome shotgun (WGS) entry which is preliminary data.</text>
</comment>
<gene>
    <name evidence="2" type="ORF">AS359_07670</name>
</gene>
<evidence type="ECO:0000313" key="3">
    <source>
        <dbReference type="Proteomes" id="UP000053300"/>
    </source>
</evidence>
<evidence type="ECO:0008006" key="4">
    <source>
        <dbReference type="Google" id="ProtNLM"/>
    </source>
</evidence>
<reference evidence="2 3" key="1">
    <citation type="submission" date="2015-12" db="EMBL/GenBank/DDBJ databases">
        <title>Complete genome sequence of a multi-drug resistant strain Acidovorax sp. 12322-1.</title>
        <authorList>
            <person name="Ming D."/>
            <person name="Wang M."/>
            <person name="Hu S."/>
            <person name="Zhou Y."/>
            <person name="Jiang T."/>
        </authorList>
    </citation>
    <scope>NUCLEOTIDE SEQUENCE [LARGE SCALE GENOMIC DNA]</scope>
    <source>
        <strain evidence="2 3">12322-1</strain>
    </source>
</reference>
<name>A0A0W7YUX8_9BURK</name>
<organism evidence="2 3">
    <name type="scientific">Comamonas kerstersii</name>
    <dbReference type="NCBI Taxonomy" id="225992"/>
    <lineage>
        <taxon>Bacteria</taxon>
        <taxon>Pseudomonadati</taxon>
        <taxon>Pseudomonadota</taxon>
        <taxon>Betaproteobacteria</taxon>
        <taxon>Burkholderiales</taxon>
        <taxon>Comamonadaceae</taxon>
        <taxon>Comamonas</taxon>
    </lineage>
</organism>
<accession>A0A0W7YUX8</accession>
<keyword evidence="3" id="KW-1185">Reference proteome</keyword>
<keyword evidence="1" id="KW-0732">Signal</keyword>
<evidence type="ECO:0000256" key="1">
    <source>
        <dbReference type="SAM" id="SignalP"/>
    </source>
</evidence>
<feature type="signal peptide" evidence="1">
    <location>
        <begin position="1"/>
        <end position="33"/>
    </location>
</feature>
<evidence type="ECO:0000313" key="2">
    <source>
        <dbReference type="EMBL" id="KUF38891.1"/>
    </source>
</evidence>
<dbReference type="RefSeq" id="WP_058880475.1">
    <property type="nucleotide sequence ID" value="NZ_LPXH01000038.1"/>
</dbReference>
<sequence>MVLSTSCKPRWPLPFCAAVAALFLAGCASSVQAPHGQVKGERFSMQEMLQSDNSRLATLAMQENLNSLWLLAEKLYRRNPREWRKTAASLEAAVAYVRLAVLEQQGWHDLEGLHDVQALNAALSPDFAGDRVGALIYALGNTLVTAHGGKTRFTLVDRIHPQRVYNAARNVEIANWVLNTRRGPGGEFLLLSNHMGAADRNLSFEREMGKIIARLDLVASMGTEQVRRSAISFTQSLLVGPILPFLPVR</sequence>
<dbReference type="AlphaFoldDB" id="A0A0W7YUX8"/>